<name>A0A0E9RCF9_ANGAN</name>
<dbReference type="EMBL" id="GBXM01067124">
    <property type="protein sequence ID" value="JAH41453.1"/>
    <property type="molecule type" value="Transcribed_RNA"/>
</dbReference>
<evidence type="ECO:0000313" key="1">
    <source>
        <dbReference type="EMBL" id="JAH26482.1"/>
    </source>
</evidence>
<accession>A0A0E9RCF9</accession>
<sequence length="31" mass="3591">MQAGTRLPSHFERALSATPHATLHHFLLRFF</sequence>
<organism evidence="1">
    <name type="scientific">Anguilla anguilla</name>
    <name type="common">European freshwater eel</name>
    <name type="synonym">Muraena anguilla</name>
    <dbReference type="NCBI Taxonomy" id="7936"/>
    <lineage>
        <taxon>Eukaryota</taxon>
        <taxon>Metazoa</taxon>
        <taxon>Chordata</taxon>
        <taxon>Craniata</taxon>
        <taxon>Vertebrata</taxon>
        <taxon>Euteleostomi</taxon>
        <taxon>Actinopterygii</taxon>
        <taxon>Neopterygii</taxon>
        <taxon>Teleostei</taxon>
        <taxon>Anguilliformes</taxon>
        <taxon>Anguillidae</taxon>
        <taxon>Anguilla</taxon>
    </lineage>
</organism>
<reference evidence="1" key="2">
    <citation type="journal article" date="2015" name="Fish Shellfish Immunol.">
        <title>Early steps in the European eel (Anguilla anguilla)-Vibrio vulnificus interaction in the gills: Role of the RtxA13 toxin.</title>
        <authorList>
            <person name="Callol A."/>
            <person name="Pajuelo D."/>
            <person name="Ebbesson L."/>
            <person name="Teles M."/>
            <person name="MacKenzie S."/>
            <person name="Amaro C."/>
        </authorList>
    </citation>
    <scope>NUCLEOTIDE SEQUENCE</scope>
</reference>
<dbReference type="EMBL" id="GBXM01082095">
    <property type="protein sequence ID" value="JAH26482.1"/>
    <property type="molecule type" value="Transcribed_RNA"/>
</dbReference>
<reference evidence="1" key="1">
    <citation type="submission" date="2014-11" db="EMBL/GenBank/DDBJ databases">
        <authorList>
            <person name="Amaro Gonzalez C."/>
        </authorList>
    </citation>
    <scope>NUCLEOTIDE SEQUENCE</scope>
</reference>
<dbReference type="EMBL" id="GBXM01082048">
    <property type="protein sequence ID" value="JAH26529.1"/>
    <property type="molecule type" value="Transcribed_RNA"/>
</dbReference>
<proteinExistence type="predicted"/>
<protein>
    <submittedName>
        <fullName evidence="1">Uncharacterized protein</fullName>
    </submittedName>
</protein>
<dbReference type="AlphaFoldDB" id="A0A0E9RCF9"/>
<dbReference type="EMBL" id="GBXM01081247">
    <property type="protein sequence ID" value="JAH27330.1"/>
    <property type="molecule type" value="Transcribed_RNA"/>
</dbReference>